<name>A0A8H4TMI9_9HYPO</name>
<evidence type="ECO:0000313" key="2">
    <source>
        <dbReference type="Proteomes" id="UP000604273"/>
    </source>
</evidence>
<accession>A0A8H4TMI9</accession>
<keyword evidence="2" id="KW-1185">Reference proteome</keyword>
<dbReference type="EMBL" id="JABFAI010000020">
    <property type="protein sequence ID" value="KAF4960509.1"/>
    <property type="molecule type" value="Genomic_DNA"/>
</dbReference>
<evidence type="ECO:0000313" key="1">
    <source>
        <dbReference type="EMBL" id="KAF4960509.1"/>
    </source>
</evidence>
<dbReference type="OrthoDB" id="5023592at2759"/>
<protein>
    <submittedName>
        <fullName evidence="1">Uncharacterized protein</fullName>
    </submittedName>
</protein>
<dbReference type="AlphaFoldDB" id="A0A8H4TMI9"/>
<proteinExistence type="predicted"/>
<reference evidence="1" key="2">
    <citation type="submission" date="2020-05" db="EMBL/GenBank/DDBJ databases">
        <authorList>
            <person name="Kim H.-S."/>
            <person name="Proctor R.H."/>
            <person name="Brown D.W."/>
        </authorList>
    </citation>
    <scope>NUCLEOTIDE SEQUENCE</scope>
    <source>
        <strain evidence="1">NRRL 45417</strain>
    </source>
</reference>
<dbReference type="Proteomes" id="UP000604273">
    <property type="component" value="Unassembled WGS sequence"/>
</dbReference>
<organism evidence="1 2">
    <name type="scientific">Fusarium gaditjirri</name>
    <dbReference type="NCBI Taxonomy" id="282569"/>
    <lineage>
        <taxon>Eukaryota</taxon>
        <taxon>Fungi</taxon>
        <taxon>Dikarya</taxon>
        <taxon>Ascomycota</taxon>
        <taxon>Pezizomycotina</taxon>
        <taxon>Sordariomycetes</taxon>
        <taxon>Hypocreomycetidae</taxon>
        <taxon>Hypocreales</taxon>
        <taxon>Nectriaceae</taxon>
        <taxon>Fusarium</taxon>
        <taxon>Fusarium nisikadoi species complex</taxon>
    </lineage>
</organism>
<sequence length="142" mass="16472">MWTTYYVRDTLDAVRDLNMARKAVSAMTRDPAMHPDITGDLRGILAFHEVALRMDHVSSRYPRNRVHWSYMETEEIKREVAKFLKENPAAAGKFKKSTMARIAKSWRPGEVLTMDHVDRKLPGLDDGVVLYNYVKEGYKQQL</sequence>
<comment type="caution">
    <text evidence="1">The sequence shown here is derived from an EMBL/GenBank/DDBJ whole genome shotgun (WGS) entry which is preliminary data.</text>
</comment>
<reference evidence="1" key="1">
    <citation type="journal article" date="2020" name="BMC Genomics">
        <title>Correction to: Identification and distribution of gene clusters required for synthesis of sphingolipid metabolism inhibitors in diverse species of the filamentous fungus Fusarium.</title>
        <authorList>
            <person name="Kim H.S."/>
            <person name="Lohmar J.M."/>
            <person name="Busman M."/>
            <person name="Brown D.W."/>
            <person name="Naumann T.A."/>
            <person name="Divon H.H."/>
            <person name="Lysoe E."/>
            <person name="Uhlig S."/>
            <person name="Proctor R.H."/>
        </authorList>
    </citation>
    <scope>NUCLEOTIDE SEQUENCE</scope>
    <source>
        <strain evidence="1">NRRL 45417</strain>
    </source>
</reference>
<gene>
    <name evidence="1" type="ORF">FGADI_916</name>
</gene>